<dbReference type="Pfam" id="PF06985">
    <property type="entry name" value="HET"/>
    <property type="match status" value="1"/>
</dbReference>
<dbReference type="PANTHER" id="PTHR24148">
    <property type="entry name" value="ANKYRIN REPEAT DOMAIN-CONTAINING PROTEIN 39 HOMOLOG-RELATED"/>
    <property type="match status" value="1"/>
</dbReference>
<keyword evidence="3" id="KW-1185">Reference proteome</keyword>
<dbReference type="OrthoDB" id="4476201at2759"/>
<protein>
    <recommendedName>
        <fullName evidence="1">Heterokaryon incompatibility domain-containing protein</fullName>
    </recommendedName>
</protein>
<name>A0A6A6U883_9PEZI</name>
<evidence type="ECO:0000313" key="2">
    <source>
        <dbReference type="EMBL" id="KAF2667298.1"/>
    </source>
</evidence>
<accession>A0A6A6U883</accession>
<gene>
    <name evidence="2" type="ORF">BT63DRAFT_440986</name>
</gene>
<dbReference type="AlphaFoldDB" id="A0A6A6U883"/>
<dbReference type="InterPro" id="IPR010730">
    <property type="entry name" value="HET"/>
</dbReference>
<feature type="domain" description="Heterokaryon incompatibility" evidence="1">
    <location>
        <begin position="53"/>
        <end position="204"/>
    </location>
</feature>
<evidence type="ECO:0000313" key="3">
    <source>
        <dbReference type="Proteomes" id="UP000799302"/>
    </source>
</evidence>
<dbReference type="EMBL" id="MU004237">
    <property type="protein sequence ID" value="KAF2667298.1"/>
    <property type="molecule type" value="Genomic_DNA"/>
</dbReference>
<reference evidence="2" key="1">
    <citation type="journal article" date="2020" name="Stud. Mycol.">
        <title>101 Dothideomycetes genomes: a test case for predicting lifestyles and emergence of pathogens.</title>
        <authorList>
            <person name="Haridas S."/>
            <person name="Albert R."/>
            <person name="Binder M."/>
            <person name="Bloem J."/>
            <person name="Labutti K."/>
            <person name="Salamov A."/>
            <person name="Andreopoulos B."/>
            <person name="Baker S."/>
            <person name="Barry K."/>
            <person name="Bills G."/>
            <person name="Bluhm B."/>
            <person name="Cannon C."/>
            <person name="Castanera R."/>
            <person name="Culley D."/>
            <person name="Daum C."/>
            <person name="Ezra D."/>
            <person name="Gonzalez J."/>
            <person name="Henrissat B."/>
            <person name="Kuo A."/>
            <person name="Liang C."/>
            <person name="Lipzen A."/>
            <person name="Lutzoni F."/>
            <person name="Magnuson J."/>
            <person name="Mondo S."/>
            <person name="Nolan M."/>
            <person name="Ohm R."/>
            <person name="Pangilinan J."/>
            <person name="Park H.-J."/>
            <person name="Ramirez L."/>
            <person name="Alfaro M."/>
            <person name="Sun H."/>
            <person name="Tritt A."/>
            <person name="Yoshinaga Y."/>
            <person name="Zwiers L.-H."/>
            <person name="Turgeon B."/>
            <person name="Goodwin S."/>
            <person name="Spatafora J."/>
            <person name="Crous P."/>
            <person name="Grigoriev I."/>
        </authorList>
    </citation>
    <scope>NUCLEOTIDE SEQUENCE</scope>
    <source>
        <strain evidence="2">CBS 115976</strain>
    </source>
</reference>
<dbReference type="Proteomes" id="UP000799302">
    <property type="component" value="Unassembled WGS sequence"/>
</dbReference>
<evidence type="ECO:0000259" key="1">
    <source>
        <dbReference type="Pfam" id="PF06985"/>
    </source>
</evidence>
<proteinExistence type="predicted"/>
<dbReference type="InterPro" id="IPR052895">
    <property type="entry name" value="HetReg/Transcr_Mod"/>
</dbReference>
<dbReference type="PANTHER" id="PTHR24148:SF64">
    <property type="entry name" value="HETEROKARYON INCOMPATIBILITY DOMAIN-CONTAINING PROTEIN"/>
    <property type="match status" value="1"/>
</dbReference>
<dbReference type="Pfam" id="PF26639">
    <property type="entry name" value="Het-6_barrel"/>
    <property type="match status" value="1"/>
</dbReference>
<sequence length="672" mass="76072">MNSLLEPYTYSPLPSNHIRVLRTVRSTTQDQQLVWSLQLLSLDDGAEDSELAFEALSYTWGSLSTTFPLICDGRELRIHHNLHKALPYLANRQSILPLWIDAVSINQSDEDEKMVQIRLMCDIYKRASCVWVWLDITQELGISEAMAKIVPHTKQCGERLRALGEAETLSTQELGLPPLDSPSWIVYEQIINNPWFLRLWIVQEVALARKVKVILRQYEFDWAQLWLMVDYAHNLRWIKNARQHIPAILEGFHDKNERVFYCRDRYQSQSGSQDTNSDQIRSKVLAICCLTEEHGCSSPRDRVLGLVGLLGTQAAGLDFLSSRSLPELYSEFFHFLLHDCEHNPTARWSLISGGVSPQKNADLPSWCLDLSRVSNTRANNSIVARAKDHMVSKKKQQSRRGAHFRELILKGIILDTVDTVGDEFDIEGSTPQAAVLSGFSKVHRLMQVVSEFVSTICERIVEPYQDEKVKPSVAHPAPTMENFWKTILGIATKTNKGYEFAYQDFLDLQVALAAITTAFDEIGYDRSIIITPNGTLADLTDNIGSILEQFEATDEQPAIGSLTEAESEQISKAFHLYNAKQSIGLLYPVLINVQKGRRLFITKSNRFGFLWGDVKPGDSIALFNGAPVPYLIRKREDDKESTWQLVGEAWLHGLMDAEADELGLDSHDIVLI</sequence>
<organism evidence="2 3">
    <name type="scientific">Microthyrium microscopicum</name>
    <dbReference type="NCBI Taxonomy" id="703497"/>
    <lineage>
        <taxon>Eukaryota</taxon>
        <taxon>Fungi</taxon>
        <taxon>Dikarya</taxon>
        <taxon>Ascomycota</taxon>
        <taxon>Pezizomycotina</taxon>
        <taxon>Dothideomycetes</taxon>
        <taxon>Dothideomycetes incertae sedis</taxon>
        <taxon>Microthyriales</taxon>
        <taxon>Microthyriaceae</taxon>
        <taxon>Microthyrium</taxon>
    </lineage>
</organism>